<dbReference type="Gene3D" id="1.25.40.20">
    <property type="entry name" value="Ankyrin repeat-containing domain"/>
    <property type="match status" value="1"/>
</dbReference>
<dbReference type="SMART" id="SM00248">
    <property type="entry name" value="ANK"/>
    <property type="match status" value="2"/>
</dbReference>
<evidence type="ECO:0000313" key="5">
    <source>
        <dbReference type="EMBL" id="CEM47227.1"/>
    </source>
</evidence>
<dbReference type="InterPro" id="IPR036770">
    <property type="entry name" value="Ankyrin_rpt-contain_sf"/>
</dbReference>
<keyword evidence="4" id="KW-1133">Transmembrane helix</keyword>
<feature type="transmembrane region" description="Helical" evidence="4">
    <location>
        <begin position="177"/>
        <end position="206"/>
    </location>
</feature>
<dbReference type="Pfam" id="PF12796">
    <property type="entry name" value="Ank_2"/>
    <property type="match status" value="1"/>
</dbReference>
<proteinExistence type="predicted"/>
<keyword evidence="4" id="KW-0812">Transmembrane</keyword>
<protein>
    <submittedName>
        <fullName evidence="5">Uncharacterized protein</fullName>
    </submittedName>
</protein>
<keyword evidence="4" id="KW-0472">Membrane</keyword>
<organism evidence="5">
    <name type="scientific">Chromera velia CCMP2878</name>
    <dbReference type="NCBI Taxonomy" id="1169474"/>
    <lineage>
        <taxon>Eukaryota</taxon>
        <taxon>Sar</taxon>
        <taxon>Alveolata</taxon>
        <taxon>Colpodellida</taxon>
        <taxon>Chromeraceae</taxon>
        <taxon>Chromera</taxon>
    </lineage>
</organism>
<dbReference type="PANTHER" id="PTHR24171:SF9">
    <property type="entry name" value="ANKYRIN REPEAT DOMAIN-CONTAINING PROTEIN 39"/>
    <property type="match status" value="1"/>
</dbReference>
<evidence type="ECO:0000256" key="4">
    <source>
        <dbReference type="SAM" id="Phobius"/>
    </source>
</evidence>
<reference evidence="5" key="1">
    <citation type="submission" date="2014-11" db="EMBL/GenBank/DDBJ databases">
        <authorList>
            <person name="Otto D Thomas"/>
            <person name="Naeem Raeece"/>
        </authorList>
    </citation>
    <scope>NUCLEOTIDE SEQUENCE</scope>
</reference>
<evidence type="ECO:0000256" key="3">
    <source>
        <dbReference type="PROSITE-ProRule" id="PRU00023"/>
    </source>
</evidence>
<keyword evidence="2 3" id="KW-0040">ANK repeat</keyword>
<dbReference type="PROSITE" id="PS50297">
    <property type="entry name" value="ANK_REP_REGION"/>
    <property type="match status" value="1"/>
</dbReference>
<evidence type="ECO:0000256" key="2">
    <source>
        <dbReference type="ARBA" id="ARBA00023043"/>
    </source>
</evidence>
<dbReference type="PANTHER" id="PTHR24171">
    <property type="entry name" value="ANKYRIN REPEAT DOMAIN-CONTAINING PROTEIN 39-RELATED"/>
    <property type="match status" value="1"/>
</dbReference>
<sequence length="210" mass="23816">MTSSTGDVFPDLLRDKNKQTPLFYAARDGRTAMCETLCSKGAEINSMDAYRQTALFYAAREGHVDTQTKLVELGADPTHRDAMRKTAAVFAKEQKHQAAVNFLTKAMSETQWKEREKEGRLGARLGAGGFGGRFPRGGMHMAAHPHPYAGAGGQRIDDKGGRPHWWSLPVEGFVLHWHLIVLSIFFIFFVIFIFFFFSRTFIFFIFRIFL</sequence>
<dbReference type="VEuPathDB" id="CryptoDB:Cvel_30962"/>
<feature type="repeat" description="ANK" evidence="3">
    <location>
        <begin position="17"/>
        <end position="49"/>
    </location>
</feature>
<keyword evidence="1" id="KW-0677">Repeat</keyword>
<feature type="repeat" description="ANK" evidence="3">
    <location>
        <begin position="50"/>
        <end position="82"/>
    </location>
</feature>
<dbReference type="SUPFAM" id="SSF48403">
    <property type="entry name" value="Ankyrin repeat"/>
    <property type="match status" value="1"/>
</dbReference>
<dbReference type="EMBL" id="CDMZ01003679">
    <property type="protein sequence ID" value="CEM47227.1"/>
    <property type="molecule type" value="Genomic_DNA"/>
</dbReference>
<evidence type="ECO:0000256" key="1">
    <source>
        <dbReference type="ARBA" id="ARBA00022737"/>
    </source>
</evidence>
<dbReference type="InterPro" id="IPR002110">
    <property type="entry name" value="Ankyrin_rpt"/>
</dbReference>
<dbReference type="PhylomeDB" id="A0A0G4HSC7"/>
<dbReference type="AlphaFoldDB" id="A0A0G4HSC7"/>
<gene>
    <name evidence="5" type="ORF">Cvel_30962</name>
</gene>
<dbReference type="PROSITE" id="PS50088">
    <property type="entry name" value="ANK_REPEAT"/>
    <property type="match status" value="2"/>
</dbReference>
<accession>A0A0G4HSC7</accession>
<name>A0A0G4HSC7_9ALVE</name>